<evidence type="ECO:0000256" key="3">
    <source>
        <dbReference type="ARBA" id="ARBA00022737"/>
    </source>
</evidence>
<evidence type="ECO:0000256" key="5">
    <source>
        <dbReference type="ARBA" id="ARBA00022833"/>
    </source>
</evidence>
<dbReference type="Pfam" id="PF13912">
    <property type="entry name" value="zf-C2H2_6"/>
    <property type="match status" value="2"/>
</dbReference>
<dbReference type="SUPFAM" id="SSF57667">
    <property type="entry name" value="beta-beta-alpha zinc fingers"/>
    <property type="match status" value="1"/>
</dbReference>
<dbReference type="PANTHER" id="PTHR26374">
    <property type="entry name" value="ZINC FINGER PROTEIN ZAT5"/>
    <property type="match status" value="1"/>
</dbReference>
<dbReference type="InterPro" id="IPR013087">
    <property type="entry name" value="Znf_C2H2_type"/>
</dbReference>
<dbReference type="AlphaFoldDB" id="A0A2U1N1N1"/>
<evidence type="ECO:0000256" key="4">
    <source>
        <dbReference type="ARBA" id="ARBA00022771"/>
    </source>
</evidence>
<comment type="subcellular location">
    <subcellularLocation>
        <location evidence="1">Nucleus</location>
    </subcellularLocation>
</comment>
<feature type="domain" description="C2H2-type" evidence="11">
    <location>
        <begin position="115"/>
        <end position="142"/>
    </location>
</feature>
<dbReference type="InterPro" id="IPR036236">
    <property type="entry name" value="Znf_C2H2_sf"/>
</dbReference>
<evidence type="ECO:0000256" key="6">
    <source>
        <dbReference type="ARBA" id="ARBA00023015"/>
    </source>
</evidence>
<dbReference type="Gene3D" id="3.30.160.60">
    <property type="entry name" value="Classic Zinc Finger"/>
    <property type="match status" value="1"/>
</dbReference>
<dbReference type="PANTHER" id="PTHR26374:SF378">
    <property type="entry name" value="C2H2-TYPE ZINC FINGER FAMILY PROTEIN"/>
    <property type="match status" value="1"/>
</dbReference>
<feature type="region of interest" description="Disordered" evidence="10">
    <location>
        <begin position="21"/>
        <end position="60"/>
    </location>
</feature>
<evidence type="ECO:0000256" key="9">
    <source>
        <dbReference type="PROSITE-ProRule" id="PRU00042"/>
    </source>
</evidence>
<keyword evidence="6" id="KW-0805">Transcription regulation</keyword>
<evidence type="ECO:0000256" key="1">
    <source>
        <dbReference type="ARBA" id="ARBA00004123"/>
    </source>
</evidence>
<reference evidence="12 13" key="1">
    <citation type="journal article" date="2018" name="Mol. Plant">
        <title>The genome of Artemisia annua provides insight into the evolution of Asteraceae family and artemisinin biosynthesis.</title>
        <authorList>
            <person name="Shen Q."/>
            <person name="Zhang L."/>
            <person name="Liao Z."/>
            <person name="Wang S."/>
            <person name="Yan T."/>
            <person name="Shi P."/>
            <person name="Liu M."/>
            <person name="Fu X."/>
            <person name="Pan Q."/>
            <person name="Wang Y."/>
            <person name="Lv Z."/>
            <person name="Lu X."/>
            <person name="Zhang F."/>
            <person name="Jiang W."/>
            <person name="Ma Y."/>
            <person name="Chen M."/>
            <person name="Hao X."/>
            <person name="Li L."/>
            <person name="Tang Y."/>
            <person name="Lv G."/>
            <person name="Zhou Y."/>
            <person name="Sun X."/>
            <person name="Brodelius P.E."/>
            <person name="Rose J.K.C."/>
            <person name="Tang K."/>
        </authorList>
    </citation>
    <scope>NUCLEOTIDE SEQUENCE [LARGE SCALE GENOMIC DNA]</scope>
    <source>
        <strain evidence="13">cv. Huhao1</strain>
        <tissue evidence="12">Leaf</tissue>
    </source>
</reference>
<dbReference type="OrthoDB" id="6077919at2759"/>
<feature type="compositionally biased region" description="Low complexity" evidence="10">
    <location>
        <begin position="31"/>
        <end position="56"/>
    </location>
</feature>
<evidence type="ECO:0000256" key="10">
    <source>
        <dbReference type="SAM" id="MobiDB-lite"/>
    </source>
</evidence>
<evidence type="ECO:0000313" key="12">
    <source>
        <dbReference type="EMBL" id="PWA67408.1"/>
    </source>
</evidence>
<evidence type="ECO:0000256" key="2">
    <source>
        <dbReference type="ARBA" id="ARBA00022723"/>
    </source>
</evidence>
<evidence type="ECO:0000256" key="7">
    <source>
        <dbReference type="ARBA" id="ARBA00023163"/>
    </source>
</evidence>
<evidence type="ECO:0000313" key="13">
    <source>
        <dbReference type="Proteomes" id="UP000245207"/>
    </source>
</evidence>
<comment type="caution">
    <text evidence="12">The sequence shown here is derived from an EMBL/GenBank/DDBJ whole genome shotgun (WGS) entry which is preliminary data.</text>
</comment>
<dbReference type="GO" id="GO:0008270">
    <property type="term" value="F:zinc ion binding"/>
    <property type="evidence" value="ECO:0007669"/>
    <property type="project" value="UniProtKB-KW"/>
</dbReference>
<dbReference type="PROSITE" id="PS00028">
    <property type="entry name" value="ZINC_FINGER_C2H2_1"/>
    <property type="match status" value="2"/>
</dbReference>
<dbReference type="GO" id="GO:0005634">
    <property type="term" value="C:nucleus"/>
    <property type="evidence" value="ECO:0007669"/>
    <property type="project" value="UniProtKB-SubCell"/>
</dbReference>
<keyword evidence="13" id="KW-1185">Reference proteome</keyword>
<keyword evidence="8" id="KW-0539">Nucleus</keyword>
<gene>
    <name evidence="12" type="ORF">CTI12_AA305180</name>
</gene>
<dbReference type="STRING" id="35608.A0A2U1N1N1"/>
<dbReference type="Proteomes" id="UP000245207">
    <property type="component" value="Unassembled WGS sequence"/>
</dbReference>
<name>A0A2U1N1N1_ARTAN</name>
<keyword evidence="5" id="KW-0862">Zinc</keyword>
<keyword evidence="4 9" id="KW-0863">Zinc-finger</keyword>
<accession>A0A2U1N1N1</accession>
<dbReference type="EMBL" id="PKPP01003835">
    <property type="protein sequence ID" value="PWA67408.1"/>
    <property type="molecule type" value="Genomic_DNA"/>
</dbReference>
<evidence type="ECO:0000256" key="8">
    <source>
        <dbReference type="ARBA" id="ARBA00023242"/>
    </source>
</evidence>
<protein>
    <submittedName>
        <fullName evidence="12">Zinc finger, C2H2</fullName>
    </submittedName>
</protein>
<feature type="domain" description="C2H2-type" evidence="11">
    <location>
        <begin position="176"/>
        <end position="198"/>
    </location>
</feature>
<organism evidence="12 13">
    <name type="scientific">Artemisia annua</name>
    <name type="common">Sweet wormwood</name>
    <dbReference type="NCBI Taxonomy" id="35608"/>
    <lineage>
        <taxon>Eukaryota</taxon>
        <taxon>Viridiplantae</taxon>
        <taxon>Streptophyta</taxon>
        <taxon>Embryophyta</taxon>
        <taxon>Tracheophyta</taxon>
        <taxon>Spermatophyta</taxon>
        <taxon>Magnoliopsida</taxon>
        <taxon>eudicotyledons</taxon>
        <taxon>Gunneridae</taxon>
        <taxon>Pentapetalae</taxon>
        <taxon>asterids</taxon>
        <taxon>campanulids</taxon>
        <taxon>Asterales</taxon>
        <taxon>Asteraceae</taxon>
        <taxon>Asteroideae</taxon>
        <taxon>Anthemideae</taxon>
        <taxon>Artemisiinae</taxon>
        <taxon>Artemisia</taxon>
    </lineage>
</organism>
<keyword evidence="7" id="KW-0804">Transcription</keyword>
<sequence length="274" mass="30257">MEAHQEGLTMIMEEMAHHMIKGKRTKRQRPSSALTLTLAGPSTSSSTTTSETGVSTNQSGGFFQTHTIEFTNMHQDNRTNNDQDIAKCLMLLANDQPLSPQPLNMAMPSRSSYAYECKTCDRGFTSFQALGGHRASHNKPQKGVLEYSKDRTSLLIRPKKPLPCNPSGSTKGSKVHECSICGADFTSGQALGGHMRRHRPITSTTTITNSTASTSNTSYGCHESKKHKTLRPLDLNLPAPIEDDHIETKIPYEFINNQIIVFSSTRPSFVNCHF</sequence>
<dbReference type="PROSITE" id="PS50157">
    <property type="entry name" value="ZINC_FINGER_C2H2_2"/>
    <property type="match status" value="2"/>
</dbReference>
<dbReference type="SMART" id="SM00355">
    <property type="entry name" value="ZnF_C2H2"/>
    <property type="match status" value="2"/>
</dbReference>
<proteinExistence type="predicted"/>
<keyword evidence="2" id="KW-0479">Metal-binding</keyword>
<keyword evidence="3" id="KW-0677">Repeat</keyword>
<evidence type="ECO:0000259" key="11">
    <source>
        <dbReference type="PROSITE" id="PS50157"/>
    </source>
</evidence>